<protein>
    <submittedName>
        <fullName evidence="1">Uncharacterized protein</fullName>
    </submittedName>
</protein>
<dbReference type="Proteomes" id="UP000886722">
    <property type="component" value="Unassembled WGS sequence"/>
</dbReference>
<sequence>MKKTEYTDNPSRDLRRKVADGKGFFNICMSTMKKESEAACQIDELGEALSLLGKRPRRENEVSLPGSNGQRLEQLIVRHRRSHMDYPQQEGFLYIMRRLPGQLMPPPERLARIPENGQASATADQQKFYAFNELVARGLSPKEAEKQVERMYSPVKKTFTYEQSA</sequence>
<reference evidence="1" key="2">
    <citation type="journal article" date="2021" name="PeerJ">
        <title>Extensive microbial diversity within the chicken gut microbiome revealed by metagenomics and culture.</title>
        <authorList>
            <person name="Gilroy R."/>
            <person name="Ravi A."/>
            <person name="Getino M."/>
            <person name="Pursley I."/>
            <person name="Horton D.L."/>
            <person name="Alikhan N.F."/>
            <person name="Baker D."/>
            <person name="Gharbi K."/>
            <person name="Hall N."/>
            <person name="Watson M."/>
            <person name="Adriaenssens E.M."/>
            <person name="Foster-Nyarko E."/>
            <person name="Jarju S."/>
            <person name="Secka A."/>
            <person name="Antonio M."/>
            <person name="Oren A."/>
            <person name="Chaudhuri R.R."/>
            <person name="La Ragione R."/>
            <person name="Hildebrand F."/>
            <person name="Pallen M.J."/>
        </authorList>
    </citation>
    <scope>NUCLEOTIDE SEQUENCE</scope>
    <source>
        <strain evidence="1">21143</strain>
    </source>
</reference>
<organism evidence="1 2">
    <name type="scientific">Candidatus Caccoplasma intestinavium</name>
    <dbReference type="NCBI Taxonomy" id="2840716"/>
    <lineage>
        <taxon>Bacteria</taxon>
        <taxon>Pseudomonadati</taxon>
        <taxon>Bacteroidota</taxon>
        <taxon>Bacteroidia</taxon>
        <taxon>Bacteroidales</taxon>
        <taxon>Bacteroidaceae</taxon>
        <taxon>Bacteroidaceae incertae sedis</taxon>
        <taxon>Candidatus Caccoplasma</taxon>
    </lineage>
</organism>
<comment type="caution">
    <text evidence="1">The sequence shown here is derived from an EMBL/GenBank/DDBJ whole genome shotgun (WGS) entry which is preliminary data.</text>
</comment>
<evidence type="ECO:0000313" key="1">
    <source>
        <dbReference type="EMBL" id="HIT40344.1"/>
    </source>
</evidence>
<reference evidence="1" key="1">
    <citation type="submission" date="2020-10" db="EMBL/GenBank/DDBJ databases">
        <authorList>
            <person name="Gilroy R."/>
        </authorList>
    </citation>
    <scope>NUCLEOTIDE SEQUENCE</scope>
    <source>
        <strain evidence="1">21143</strain>
    </source>
</reference>
<evidence type="ECO:0000313" key="2">
    <source>
        <dbReference type="Proteomes" id="UP000886722"/>
    </source>
</evidence>
<accession>A0A9D1KE11</accession>
<name>A0A9D1KE11_9BACT</name>
<gene>
    <name evidence="1" type="ORF">IAD06_09990</name>
</gene>
<proteinExistence type="predicted"/>
<dbReference type="EMBL" id="DVKT01000073">
    <property type="protein sequence ID" value="HIT40344.1"/>
    <property type="molecule type" value="Genomic_DNA"/>
</dbReference>
<dbReference type="AlphaFoldDB" id="A0A9D1KE11"/>